<dbReference type="InterPro" id="IPR016039">
    <property type="entry name" value="Thiolase-like"/>
</dbReference>
<dbReference type="Pfam" id="PF00195">
    <property type="entry name" value="Chal_sti_synt_N"/>
    <property type="match status" value="1"/>
</dbReference>
<feature type="domain" description="Chalcone/stilbene synthase N-terminal" evidence="4">
    <location>
        <begin position="38"/>
        <end position="212"/>
    </location>
</feature>
<dbReference type="GO" id="GO:0030639">
    <property type="term" value="P:polyketide biosynthetic process"/>
    <property type="evidence" value="ECO:0007669"/>
    <property type="project" value="TreeGrafter"/>
</dbReference>
<dbReference type="Pfam" id="PF02797">
    <property type="entry name" value="Chal_sti_synt_C"/>
    <property type="match status" value="1"/>
</dbReference>
<feature type="domain" description="Chalcone/stilbene synthase C-terminal" evidence="5">
    <location>
        <begin position="223"/>
        <end position="351"/>
    </location>
</feature>
<comment type="similarity">
    <text evidence="1">Belongs to the thiolase-like superfamily. Chalcone/stilbene synthases family.</text>
</comment>
<evidence type="ECO:0000259" key="5">
    <source>
        <dbReference type="Pfam" id="PF02797"/>
    </source>
</evidence>
<dbReference type="AlphaFoldDB" id="A0AAF1JY21"/>
<dbReference type="InterPro" id="IPR012328">
    <property type="entry name" value="Chalcone/stilbene_synt_C"/>
</dbReference>
<dbReference type="Gene3D" id="3.40.47.10">
    <property type="match status" value="2"/>
</dbReference>
<dbReference type="InterPro" id="IPR001099">
    <property type="entry name" value="Chalcone/stilbene_synt_N"/>
</dbReference>
<dbReference type="Proteomes" id="UP001196068">
    <property type="component" value="Unassembled WGS sequence"/>
</dbReference>
<feature type="active site" description="Acyl-thioester intermediate" evidence="3">
    <location>
        <position position="150"/>
    </location>
</feature>
<proteinExistence type="inferred from homology"/>
<evidence type="ECO:0000313" key="7">
    <source>
        <dbReference type="Proteomes" id="UP001196068"/>
    </source>
</evidence>
<reference evidence="6" key="1">
    <citation type="submission" date="2020-01" db="EMBL/GenBank/DDBJ databases">
        <authorList>
            <person name="Rat A."/>
        </authorList>
    </citation>
    <scope>NUCLEOTIDE SEQUENCE</scope>
    <source>
        <strain evidence="6">LMG 28251</strain>
    </source>
</reference>
<evidence type="ECO:0000256" key="1">
    <source>
        <dbReference type="ARBA" id="ARBA00005531"/>
    </source>
</evidence>
<dbReference type="PANTHER" id="PTHR11877:SF46">
    <property type="entry name" value="TYPE III POLYKETIDE SYNTHASE A"/>
    <property type="match status" value="1"/>
</dbReference>
<keyword evidence="7" id="KW-1185">Reference proteome</keyword>
<name>A0AAF1JY21_9PROT</name>
<dbReference type="PANTHER" id="PTHR11877">
    <property type="entry name" value="HYDROXYMETHYLGLUTARYL-COA SYNTHASE"/>
    <property type="match status" value="1"/>
</dbReference>
<dbReference type="SUPFAM" id="SSF53901">
    <property type="entry name" value="Thiolase-like"/>
    <property type="match status" value="1"/>
</dbReference>
<reference evidence="6" key="2">
    <citation type="journal article" date="2021" name="Syst. Appl. Microbiol.">
        <title>Roseomonas hellenica sp. nov., isolated from roots of wild-growing Alkanna tinctoria.</title>
        <authorList>
            <person name="Rat A."/>
            <person name="Naranjo H.D."/>
            <person name="Lebbe L."/>
            <person name="Cnockaert M."/>
            <person name="Krigas N."/>
            <person name="Grigoriadou K."/>
            <person name="Maloupa E."/>
            <person name="Willems A."/>
        </authorList>
    </citation>
    <scope>NUCLEOTIDE SEQUENCE</scope>
    <source>
        <strain evidence="6">LMG 28251</strain>
    </source>
</reference>
<sequence>MSQVFINRIACAVPQHQVHDAFTILVGRYVLDGRNSTTFHRMAARSQIEKRWSVLEASEPRGSGTTCGFYAFGQPYPSTKTRIARFESEAPALAQMALDRLGLADEAKGVTHIIFASCTGFAAPGLDQWVVNEYGIRGSVERTVIGFMGCQAAINAMKSAWHIVRSDPGARVIVMCLELCTLHLQGTTAMEQLLSFLIFADGCATALVTADPGGIRVDGFHAALVPQAADQITWHIGDSGFDMTLSGLVPFTVAHAMPMLAEAMLGGARPADVDLWAVHPGGRTILDAVSHGLDLPEGALAESRAVLREHGNMSSATVMFVLRDMMAKQTPGQFGCAIAFGPGVSAETMRFTTV</sequence>
<dbReference type="RefSeq" id="WP_211874601.1">
    <property type="nucleotide sequence ID" value="NZ_JAAEDH010000012.1"/>
</dbReference>
<evidence type="ECO:0000256" key="2">
    <source>
        <dbReference type="ARBA" id="ARBA00022679"/>
    </source>
</evidence>
<evidence type="ECO:0000259" key="4">
    <source>
        <dbReference type="Pfam" id="PF00195"/>
    </source>
</evidence>
<evidence type="ECO:0000256" key="3">
    <source>
        <dbReference type="PIRSR" id="PIRSR000451-1"/>
    </source>
</evidence>
<keyword evidence="2" id="KW-0808">Transferase</keyword>
<accession>A0AAF1JY21</accession>
<dbReference type="InterPro" id="IPR011141">
    <property type="entry name" value="Polyketide_synthase_type-III"/>
</dbReference>
<protein>
    <submittedName>
        <fullName evidence="6">Type III polyketide synthase</fullName>
    </submittedName>
</protein>
<dbReference type="PIRSF" id="PIRSF000451">
    <property type="entry name" value="PKS_III"/>
    <property type="match status" value="1"/>
</dbReference>
<gene>
    <name evidence="6" type="ORF">GXW79_11840</name>
</gene>
<evidence type="ECO:0000313" key="6">
    <source>
        <dbReference type="EMBL" id="MBR0655765.1"/>
    </source>
</evidence>
<organism evidence="6 7">
    <name type="scientific">Plastoroseomonas arctica</name>
    <dbReference type="NCBI Taxonomy" id="1509237"/>
    <lineage>
        <taxon>Bacteria</taxon>
        <taxon>Pseudomonadati</taxon>
        <taxon>Pseudomonadota</taxon>
        <taxon>Alphaproteobacteria</taxon>
        <taxon>Acetobacterales</taxon>
        <taxon>Acetobacteraceae</taxon>
        <taxon>Plastoroseomonas</taxon>
    </lineage>
</organism>
<dbReference type="EMBL" id="JAAEDH010000012">
    <property type="protein sequence ID" value="MBR0655765.1"/>
    <property type="molecule type" value="Genomic_DNA"/>
</dbReference>
<dbReference type="GO" id="GO:0016747">
    <property type="term" value="F:acyltransferase activity, transferring groups other than amino-acyl groups"/>
    <property type="evidence" value="ECO:0007669"/>
    <property type="project" value="InterPro"/>
</dbReference>
<comment type="caution">
    <text evidence="6">The sequence shown here is derived from an EMBL/GenBank/DDBJ whole genome shotgun (WGS) entry which is preliminary data.</text>
</comment>
<dbReference type="CDD" id="cd00831">
    <property type="entry name" value="CHS_like"/>
    <property type="match status" value="1"/>
</dbReference>